<name>A0A8S9LYW0_BRACR</name>
<feature type="compositionally biased region" description="Basic and acidic residues" evidence="1">
    <location>
        <begin position="37"/>
        <end position="53"/>
    </location>
</feature>
<gene>
    <name evidence="2" type="ORF">F2Q70_00012274</name>
</gene>
<reference evidence="2" key="1">
    <citation type="submission" date="2019-12" db="EMBL/GenBank/DDBJ databases">
        <title>Genome sequencing and annotation of Brassica cretica.</title>
        <authorList>
            <person name="Studholme D.J."/>
            <person name="Sarris P.F."/>
        </authorList>
    </citation>
    <scope>NUCLEOTIDE SEQUENCE</scope>
    <source>
        <strain evidence="2">PFS-102/07</strain>
        <tissue evidence="2">Leaf</tissue>
    </source>
</reference>
<accession>A0A8S9LYW0</accession>
<protein>
    <submittedName>
        <fullName evidence="2">Uncharacterized protein</fullName>
    </submittedName>
</protein>
<evidence type="ECO:0000256" key="1">
    <source>
        <dbReference type="SAM" id="MobiDB-lite"/>
    </source>
</evidence>
<evidence type="ECO:0000313" key="2">
    <source>
        <dbReference type="EMBL" id="KAF2612954.1"/>
    </source>
</evidence>
<organism evidence="2">
    <name type="scientific">Brassica cretica</name>
    <name type="common">Mustard</name>
    <dbReference type="NCBI Taxonomy" id="69181"/>
    <lineage>
        <taxon>Eukaryota</taxon>
        <taxon>Viridiplantae</taxon>
        <taxon>Streptophyta</taxon>
        <taxon>Embryophyta</taxon>
        <taxon>Tracheophyta</taxon>
        <taxon>Spermatophyta</taxon>
        <taxon>Magnoliopsida</taxon>
        <taxon>eudicotyledons</taxon>
        <taxon>Gunneridae</taxon>
        <taxon>Pentapetalae</taxon>
        <taxon>rosids</taxon>
        <taxon>malvids</taxon>
        <taxon>Brassicales</taxon>
        <taxon>Brassicaceae</taxon>
        <taxon>Brassiceae</taxon>
        <taxon>Brassica</taxon>
    </lineage>
</organism>
<feature type="compositionally biased region" description="Basic and acidic residues" evidence="1">
    <location>
        <begin position="60"/>
        <end position="94"/>
    </location>
</feature>
<proteinExistence type="predicted"/>
<comment type="caution">
    <text evidence="2">The sequence shown here is derived from an EMBL/GenBank/DDBJ whole genome shotgun (WGS) entry which is preliminary data.</text>
</comment>
<dbReference type="AlphaFoldDB" id="A0A8S9LYW0"/>
<dbReference type="EMBL" id="QGKY02000089">
    <property type="protein sequence ID" value="KAF2612954.1"/>
    <property type="molecule type" value="Genomic_DNA"/>
</dbReference>
<feature type="compositionally biased region" description="Low complexity" evidence="1">
    <location>
        <begin position="226"/>
        <end position="241"/>
    </location>
</feature>
<feature type="compositionally biased region" description="Basic and acidic residues" evidence="1">
    <location>
        <begin position="188"/>
        <end position="200"/>
    </location>
</feature>
<feature type="region of interest" description="Disordered" evidence="1">
    <location>
        <begin position="166"/>
        <end position="241"/>
    </location>
</feature>
<sequence length="241" mass="26591">MDSAVPPRLPRSPTETRVNQVTRSETVGLGNLLDESDVSKTHEKNLESEKREMAVTGGDNHVEGKGSGNHERRENQTGNEGNKEGHDVVNKEKVGQQSIKSIEDIEEDEIVKDWLDVTPEKASRGSNTLKYGQVGILTPSRFSTLLEVDEKGDTINPIEIEEILSIEEEIIEDEKEDTKEGEEVEGNMDEKSDKKEKGEEKDTEDSQNQGIAEQPVEQHPAELGWSAASEASVVASVATEQ</sequence>
<feature type="region of interest" description="Disordered" evidence="1">
    <location>
        <begin position="1"/>
        <end position="96"/>
    </location>
</feature>
<feature type="compositionally biased region" description="Acidic residues" evidence="1">
    <location>
        <begin position="166"/>
        <end position="187"/>
    </location>
</feature>
<feature type="compositionally biased region" description="Polar residues" evidence="1">
    <location>
        <begin position="13"/>
        <end position="25"/>
    </location>
</feature>